<dbReference type="InterPro" id="IPR002401">
    <property type="entry name" value="Cyt_P450_E_grp-I"/>
</dbReference>
<dbReference type="AlphaFoldDB" id="A0A6A4GRG7"/>
<feature type="binding site" description="axial binding residue" evidence="9">
    <location>
        <position position="385"/>
    </location>
    <ligand>
        <name>heme</name>
        <dbReference type="ChEBI" id="CHEBI:30413"/>
    </ligand>
    <ligandPart>
        <name>Fe</name>
        <dbReference type="ChEBI" id="CHEBI:18248"/>
    </ligandPart>
</feature>
<evidence type="ECO:0000256" key="7">
    <source>
        <dbReference type="ARBA" id="ARBA00023004"/>
    </source>
</evidence>
<dbReference type="OrthoDB" id="2789670at2759"/>
<dbReference type="GO" id="GO:0004497">
    <property type="term" value="F:monooxygenase activity"/>
    <property type="evidence" value="ECO:0007669"/>
    <property type="project" value="UniProtKB-KW"/>
</dbReference>
<evidence type="ECO:0000256" key="8">
    <source>
        <dbReference type="ARBA" id="ARBA00023033"/>
    </source>
</evidence>
<evidence type="ECO:0000256" key="4">
    <source>
        <dbReference type="ARBA" id="ARBA00022617"/>
    </source>
</evidence>
<dbReference type="Pfam" id="PF00067">
    <property type="entry name" value="p450"/>
    <property type="match status" value="1"/>
</dbReference>
<evidence type="ECO:0000256" key="9">
    <source>
        <dbReference type="PIRSR" id="PIRSR602401-1"/>
    </source>
</evidence>
<gene>
    <name evidence="11" type="ORF">BT96DRAFT_1025698</name>
</gene>
<dbReference type="GO" id="GO:0016705">
    <property type="term" value="F:oxidoreductase activity, acting on paired donors, with incorporation or reduction of molecular oxygen"/>
    <property type="evidence" value="ECO:0007669"/>
    <property type="project" value="InterPro"/>
</dbReference>
<evidence type="ECO:0000256" key="5">
    <source>
        <dbReference type="ARBA" id="ARBA00022723"/>
    </source>
</evidence>
<keyword evidence="5 9" id="KW-0479">Metal-binding</keyword>
<dbReference type="SUPFAM" id="SSF48264">
    <property type="entry name" value="Cytochrome P450"/>
    <property type="match status" value="1"/>
</dbReference>
<dbReference type="PRINTS" id="PR00385">
    <property type="entry name" value="P450"/>
</dbReference>
<comment type="similarity">
    <text evidence="3 10">Belongs to the cytochrome P450 family.</text>
</comment>
<dbReference type="PANTHER" id="PTHR46300:SF7">
    <property type="entry name" value="P450, PUTATIVE (EUROFUNG)-RELATED"/>
    <property type="match status" value="1"/>
</dbReference>
<accession>A0A6A4GRG7</accession>
<dbReference type="PRINTS" id="PR00463">
    <property type="entry name" value="EP450I"/>
</dbReference>
<keyword evidence="12" id="KW-1185">Reference proteome</keyword>
<dbReference type="Gene3D" id="1.10.630.10">
    <property type="entry name" value="Cytochrome P450"/>
    <property type="match status" value="1"/>
</dbReference>
<evidence type="ECO:0000256" key="3">
    <source>
        <dbReference type="ARBA" id="ARBA00010617"/>
    </source>
</evidence>
<dbReference type="InterPro" id="IPR017972">
    <property type="entry name" value="Cyt_P450_CS"/>
</dbReference>
<reference evidence="11" key="1">
    <citation type="journal article" date="2019" name="Environ. Microbiol.">
        <title>Fungal ecological strategies reflected in gene transcription - a case study of two litter decomposers.</title>
        <authorList>
            <person name="Barbi F."/>
            <person name="Kohler A."/>
            <person name="Barry K."/>
            <person name="Baskaran P."/>
            <person name="Daum C."/>
            <person name="Fauchery L."/>
            <person name="Ihrmark K."/>
            <person name="Kuo A."/>
            <person name="LaButti K."/>
            <person name="Lipzen A."/>
            <person name="Morin E."/>
            <person name="Grigoriev I.V."/>
            <person name="Henrissat B."/>
            <person name="Lindahl B."/>
            <person name="Martin F."/>
        </authorList>
    </citation>
    <scope>NUCLEOTIDE SEQUENCE</scope>
    <source>
        <strain evidence="11">JB14</strain>
    </source>
</reference>
<dbReference type="PROSITE" id="PS00086">
    <property type="entry name" value="CYTOCHROME_P450"/>
    <property type="match status" value="1"/>
</dbReference>
<evidence type="ECO:0000256" key="1">
    <source>
        <dbReference type="ARBA" id="ARBA00001971"/>
    </source>
</evidence>
<dbReference type="GO" id="GO:0005506">
    <property type="term" value="F:iron ion binding"/>
    <property type="evidence" value="ECO:0007669"/>
    <property type="project" value="InterPro"/>
</dbReference>
<keyword evidence="7 9" id="KW-0408">Iron</keyword>
<evidence type="ECO:0000256" key="6">
    <source>
        <dbReference type="ARBA" id="ARBA00023002"/>
    </source>
</evidence>
<comment type="cofactor">
    <cofactor evidence="1 9">
        <name>heme</name>
        <dbReference type="ChEBI" id="CHEBI:30413"/>
    </cofactor>
</comment>
<dbReference type="InterPro" id="IPR036396">
    <property type="entry name" value="Cyt_P450_sf"/>
</dbReference>
<protein>
    <submittedName>
        <fullName evidence="11">Cytochrome P450</fullName>
    </submittedName>
</protein>
<comment type="pathway">
    <text evidence="2">Secondary metabolite biosynthesis.</text>
</comment>
<dbReference type="InterPro" id="IPR001128">
    <property type="entry name" value="Cyt_P450"/>
</dbReference>
<evidence type="ECO:0000313" key="11">
    <source>
        <dbReference type="EMBL" id="KAE9387835.1"/>
    </source>
</evidence>
<dbReference type="PANTHER" id="PTHR46300">
    <property type="entry name" value="P450, PUTATIVE (EUROFUNG)-RELATED-RELATED"/>
    <property type="match status" value="1"/>
</dbReference>
<keyword evidence="8 10" id="KW-0503">Monooxygenase</keyword>
<dbReference type="CDD" id="cd11065">
    <property type="entry name" value="CYP64-like"/>
    <property type="match status" value="1"/>
</dbReference>
<dbReference type="InterPro" id="IPR050364">
    <property type="entry name" value="Cytochrome_P450_fung"/>
</dbReference>
<organism evidence="11 12">
    <name type="scientific">Gymnopus androsaceus JB14</name>
    <dbReference type="NCBI Taxonomy" id="1447944"/>
    <lineage>
        <taxon>Eukaryota</taxon>
        <taxon>Fungi</taxon>
        <taxon>Dikarya</taxon>
        <taxon>Basidiomycota</taxon>
        <taxon>Agaricomycotina</taxon>
        <taxon>Agaricomycetes</taxon>
        <taxon>Agaricomycetidae</taxon>
        <taxon>Agaricales</taxon>
        <taxon>Marasmiineae</taxon>
        <taxon>Omphalotaceae</taxon>
        <taxon>Gymnopus</taxon>
    </lineage>
</organism>
<evidence type="ECO:0000313" key="12">
    <source>
        <dbReference type="Proteomes" id="UP000799118"/>
    </source>
</evidence>
<evidence type="ECO:0000256" key="2">
    <source>
        <dbReference type="ARBA" id="ARBA00005179"/>
    </source>
</evidence>
<name>A0A6A4GRG7_9AGAR</name>
<proteinExistence type="inferred from homology"/>
<keyword evidence="6 10" id="KW-0560">Oxidoreductase</keyword>
<evidence type="ECO:0000256" key="10">
    <source>
        <dbReference type="RuleBase" id="RU000461"/>
    </source>
</evidence>
<dbReference type="GO" id="GO:0020037">
    <property type="term" value="F:heme binding"/>
    <property type="evidence" value="ECO:0007669"/>
    <property type="project" value="InterPro"/>
</dbReference>
<keyword evidence="4 9" id="KW-0349">Heme</keyword>
<dbReference type="EMBL" id="ML769777">
    <property type="protein sequence ID" value="KAE9387835.1"/>
    <property type="molecule type" value="Genomic_DNA"/>
</dbReference>
<dbReference type="Proteomes" id="UP000799118">
    <property type="component" value="Unassembled WGS sequence"/>
</dbReference>
<sequence>MVARSNILHLDVLGSSIIVLNSLKAAEDLLEGRSELYSSRPPLRFLNEMMNLHWLLVVYPYGHKWRLAQKIFNRGVRPSAAQGFRPVQRNAVLNYLRRIRKDRQPEDVMSELRHSIGSTILSIAYGIKIKPSNDPLIALSEASNISINSGAMLPISTLMDIIPSLKYIPGWIPGITFKSKAAKWRALSDDMFEIPYAAGKRAMQDGTATPSFISAALEEDMDLTGLTPDARETIVKMMAATMYSGGVDATLATQGTFLLKVLTHPDIQRKAHIELDSVLERKRLPTFEDQASLPYITAIMREVQRMVPPAPLAFPHFIETDDIYEGYRIPAKSTVIMNTWAMLHDANTYPDPFRFNPDRFMKDGELNPEVLNPEHIIFGLGRRICPGRHISLSTQFMTIAATLSMYEIKVPIGKDGKEVKVTEAYQPGLVLLPESFSCQFVPRFEGAEDLLDMPI</sequence>